<reference evidence="2" key="1">
    <citation type="submission" date="2020-06" db="EMBL/GenBank/DDBJ databases">
        <authorList>
            <consortium name="Plant Systems Biology data submission"/>
        </authorList>
    </citation>
    <scope>NUCLEOTIDE SEQUENCE</scope>
    <source>
        <strain evidence="2">D6</strain>
    </source>
</reference>
<feature type="compositionally biased region" description="Basic residues" evidence="1">
    <location>
        <begin position="75"/>
        <end position="84"/>
    </location>
</feature>
<comment type="caution">
    <text evidence="2">The sequence shown here is derived from an EMBL/GenBank/DDBJ whole genome shotgun (WGS) entry which is preliminary data.</text>
</comment>
<feature type="region of interest" description="Disordered" evidence="1">
    <location>
        <begin position="1"/>
        <end position="151"/>
    </location>
</feature>
<dbReference type="AlphaFoldDB" id="A0A9N8D7T9"/>
<evidence type="ECO:0000256" key="1">
    <source>
        <dbReference type="SAM" id="MobiDB-lite"/>
    </source>
</evidence>
<name>A0A9N8D7T9_9STRA</name>
<evidence type="ECO:0000313" key="2">
    <source>
        <dbReference type="EMBL" id="CAB9497679.1"/>
    </source>
</evidence>
<sequence>MDEEDNDGGFIEEEEDLYDVAQFSDEGRREHHGLEEFADHIAEHSGMIPLSACDERSSSEEEDSDDEEEEEPQRRRLRIARRKAERALKDQPESESDSEDEDDGEVENAEVENAEVENAEEENPEVENEPVVEEPAAAAGSQEGDEEDGETNLTSLYARAKGLVDTKDKVNTRRKNFQKQAAVWEVMKFAHIRQQKDLEELRALDFKAFEKLEDAETEKKPYCVCLLCYDDPAVSLYCSLVKPSYKKTGGPPYALNGNGNMTSHVQAKHAEVWEAMKALKQKYKYEEGHATGNFGDDVGPATRPRPTAVFSTAGTAITGDPPSQLVVEHSIGRRKRYKDKKVCDSFKACEQVRKDSEAAAGWIQSKKSRGRWIDFVKELKKVGRHAVMVLVPNHTRSAGVMLRYAGMIRSRWNYKHYYNKNHKALELDDNQFWMIAQLYAVLFAMRVILMQTQTDGNGTISYAPFFIYRVFFHYVTADHYWVPETRRSETPDKEGKWDGNAHFPRQKFDGTPTCPRPTVEGEG</sequence>
<keyword evidence="3" id="KW-1185">Reference proteome</keyword>
<evidence type="ECO:0000313" key="3">
    <source>
        <dbReference type="Proteomes" id="UP001153069"/>
    </source>
</evidence>
<feature type="compositionally biased region" description="Acidic residues" evidence="1">
    <location>
        <begin position="1"/>
        <end position="18"/>
    </location>
</feature>
<feature type="compositionally biased region" description="Acidic residues" evidence="1">
    <location>
        <begin position="93"/>
        <end position="132"/>
    </location>
</feature>
<feature type="compositionally biased region" description="Basic and acidic residues" evidence="1">
    <location>
        <begin position="25"/>
        <end position="43"/>
    </location>
</feature>
<feature type="compositionally biased region" description="Acidic residues" evidence="1">
    <location>
        <begin position="60"/>
        <end position="71"/>
    </location>
</feature>
<proteinExistence type="predicted"/>
<dbReference type="Proteomes" id="UP001153069">
    <property type="component" value="Unassembled WGS sequence"/>
</dbReference>
<organism evidence="2 3">
    <name type="scientific">Seminavis robusta</name>
    <dbReference type="NCBI Taxonomy" id="568900"/>
    <lineage>
        <taxon>Eukaryota</taxon>
        <taxon>Sar</taxon>
        <taxon>Stramenopiles</taxon>
        <taxon>Ochrophyta</taxon>
        <taxon>Bacillariophyta</taxon>
        <taxon>Bacillariophyceae</taxon>
        <taxon>Bacillariophycidae</taxon>
        <taxon>Naviculales</taxon>
        <taxon>Naviculaceae</taxon>
        <taxon>Seminavis</taxon>
    </lineage>
</organism>
<accession>A0A9N8D7T9</accession>
<dbReference type="EMBL" id="CAICTM010000024">
    <property type="protein sequence ID" value="CAB9497679.1"/>
    <property type="molecule type" value="Genomic_DNA"/>
</dbReference>
<gene>
    <name evidence="2" type="ORF">SEMRO_24_G016230.1</name>
</gene>
<protein>
    <submittedName>
        <fullName evidence="2">Uncharacterized protein</fullName>
    </submittedName>
</protein>
<feature type="compositionally biased region" description="Basic and acidic residues" evidence="1">
    <location>
        <begin position="488"/>
        <end position="499"/>
    </location>
</feature>
<feature type="region of interest" description="Disordered" evidence="1">
    <location>
        <begin position="488"/>
        <end position="523"/>
    </location>
</feature>